<dbReference type="EMBL" id="MSJL01000006">
    <property type="protein sequence ID" value="OLF50424.1"/>
    <property type="molecule type" value="Genomic_DNA"/>
</dbReference>
<proteinExistence type="predicted"/>
<accession>A0A1Q8EF70</accession>
<dbReference type="EMBL" id="SPQA01000005">
    <property type="protein sequence ID" value="TFU31386.1"/>
    <property type="molecule type" value="Genomic_DNA"/>
</dbReference>
<evidence type="ECO:0000313" key="1">
    <source>
        <dbReference type="EMBL" id="OLF50424.1"/>
    </source>
</evidence>
<name>A0A1Q8EF70_STRAI</name>
<dbReference type="RefSeq" id="WP_075098591.1">
    <property type="nucleotide sequence ID" value="NZ_CAKOCW010000009.1"/>
</dbReference>
<reference evidence="4" key="2">
    <citation type="submission" date="2016-12" db="EMBL/GenBank/DDBJ databases">
        <authorList>
            <person name="Gulvik C.A."/>
        </authorList>
    </citation>
    <scope>NUCLEOTIDE SEQUENCE [LARGE SCALE GENOMIC DNA]</scope>
    <source>
        <strain evidence="4">ATCC 51725</strain>
    </source>
</reference>
<evidence type="ECO:0000313" key="4">
    <source>
        <dbReference type="Proteomes" id="UP000186437"/>
    </source>
</evidence>
<sequence length="231" mass="25665">MYMIINGYNTSGIPSCQLIDAGAVEGAAPRVAETATIYGANGKLSILDGAYDGYSRTLTFLVKSLADVQRLVETFRDEKNELEFEYQLGSLFYADFKSSRYKPYGLHYWTVDITLEMHPFRYMKDVEDVVLSSSGTVVNRGTVYSEPIIVLEGQGDVSLTIGKQTMRLTLDGKATIDCRHGEQVVLNKDGQIQNTIRKRGPFFEIATGRSGVTTSGNVSKVTIKGNWRYKV</sequence>
<evidence type="ECO:0000313" key="3">
    <source>
        <dbReference type="EMBL" id="TFU31386.1"/>
    </source>
</evidence>
<gene>
    <name evidence="1" type="ORF">BU200_02120</name>
    <name evidence="3" type="ORF">E4U01_02440</name>
    <name evidence="2" type="ORF">NCTC12957_00590</name>
</gene>
<dbReference type="Proteomes" id="UP000297747">
    <property type="component" value="Unassembled WGS sequence"/>
</dbReference>
<dbReference type="Proteomes" id="UP000186437">
    <property type="component" value="Unassembled WGS sequence"/>
</dbReference>
<dbReference type="AlphaFoldDB" id="A0A1Q8EF70"/>
<dbReference type="Proteomes" id="UP000255213">
    <property type="component" value="Unassembled WGS sequence"/>
</dbReference>
<evidence type="ECO:0000313" key="2">
    <source>
        <dbReference type="EMBL" id="SUN06344.1"/>
    </source>
</evidence>
<organism evidence="1 4">
    <name type="scientific">Streptococcus acidominimus</name>
    <dbReference type="NCBI Taxonomy" id="1326"/>
    <lineage>
        <taxon>Bacteria</taxon>
        <taxon>Bacillati</taxon>
        <taxon>Bacillota</taxon>
        <taxon>Bacilli</taxon>
        <taxon>Lactobacillales</taxon>
        <taxon>Streptococcaceae</taxon>
        <taxon>Streptococcus</taxon>
    </lineage>
</organism>
<evidence type="ECO:0000313" key="5">
    <source>
        <dbReference type="Proteomes" id="UP000255213"/>
    </source>
</evidence>
<protein>
    <submittedName>
        <fullName evidence="2">Phage protein</fullName>
    </submittedName>
    <submittedName>
        <fullName evidence="1">Phage tail protein</fullName>
    </submittedName>
</protein>
<reference evidence="2 5" key="3">
    <citation type="submission" date="2018-06" db="EMBL/GenBank/DDBJ databases">
        <authorList>
            <consortium name="Pathogen Informatics"/>
            <person name="Doyle S."/>
        </authorList>
    </citation>
    <scope>NUCLEOTIDE SEQUENCE [LARGE SCALE GENOMIC DNA]</scope>
    <source>
        <strain evidence="2 5">NCTC12957</strain>
    </source>
</reference>
<keyword evidence="4" id="KW-1185">Reference proteome</keyword>
<reference evidence="3 6" key="4">
    <citation type="submission" date="2019-03" db="EMBL/GenBank/DDBJ databases">
        <title>Diversity of the mouse oral microbiome.</title>
        <authorList>
            <person name="Joseph S."/>
            <person name="Aduse-Opoku J."/>
            <person name="Curtis M."/>
            <person name="Wade W."/>
            <person name="Hashim A."/>
        </authorList>
    </citation>
    <scope>NUCLEOTIDE SEQUENCE [LARGE SCALE GENOMIC DNA]</scope>
    <source>
        <strain evidence="3 6">HT4</strain>
    </source>
</reference>
<evidence type="ECO:0000313" key="6">
    <source>
        <dbReference type="Proteomes" id="UP000297747"/>
    </source>
</evidence>
<dbReference type="OrthoDB" id="2734969at2"/>
<dbReference type="EMBL" id="UHEN01000001">
    <property type="protein sequence ID" value="SUN06344.1"/>
    <property type="molecule type" value="Genomic_DNA"/>
</dbReference>
<reference evidence="1" key="1">
    <citation type="submission" date="2016-12" db="EMBL/GenBank/DDBJ databases">
        <authorList>
            <person name="Song W.-J."/>
            <person name="Kurnit D.M."/>
        </authorList>
    </citation>
    <scope>NUCLEOTIDE SEQUENCE [LARGE SCALE GENOMIC DNA]</scope>
    <source>
        <strain evidence="1">ATCC 51725</strain>
    </source>
</reference>